<feature type="region of interest" description="Disordered" evidence="1">
    <location>
        <begin position="1"/>
        <end position="41"/>
    </location>
</feature>
<keyword evidence="3" id="KW-1185">Reference proteome</keyword>
<proteinExistence type="predicted"/>
<evidence type="ECO:0000313" key="2">
    <source>
        <dbReference type="EMBL" id="KAL0005203.1"/>
    </source>
</evidence>
<dbReference type="AlphaFoldDB" id="A0AAW2D675"/>
<feature type="compositionally biased region" description="Basic and acidic residues" evidence="1">
    <location>
        <begin position="28"/>
        <end position="37"/>
    </location>
</feature>
<reference evidence="2 3" key="1">
    <citation type="submission" date="2024-01" db="EMBL/GenBank/DDBJ databases">
        <title>A telomere-to-telomere, gap-free genome of sweet tea (Lithocarpus litseifolius).</title>
        <authorList>
            <person name="Zhou J."/>
        </authorList>
    </citation>
    <scope>NUCLEOTIDE SEQUENCE [LARGE SCALE GENOMIC DNA]</scope>
    <source>
        <strain evidence="2">Zhou-2022a</strain>
        <tissue evidence="2">Leaf</tissue>
    </source>
</reference>
<sequence length="116" mass="13397">MQDSNVGEEDAEVDEDSEAKIDMTTQARKGEEHHKEEEDVNEDAWEIKVTAELKRKMVGPWQTSVILRLMGKQLGYCILQTRHGKLMSIHAQPKLQLRLSGFDWNNCPLNTIIWSF</sequence>
<protein>
    <submittedName>
        <fullName evidence="2">Uncharacterized protein</fullName>
    </submittedName>
</protein>
<organism evidence="2 3">
    <name type="scientific">Lithocarpus litseifolius</name>
    <dbReference type="NCBI Taxonomy" id="425828"/>
    <lineage>
        <taxon>Eukaryota</taxon>
        <taxon>Viridiplantae</taxon>
        <taxon>Streptophyta</taxon>
        <taxon>Embryophyta</taxon>
        <taxon>Tracheophyta</taxon>
        <taxon>Spermatophyta</taxon>
        <taxon>Magnoliopsida</taxon>
        <taxon>eudicotyledons</taxon>
        <taxon>Gunneridae</taxon>
        <taxon>Pentapetalae</taxon>
        <taxon>rosids</taxon>
        <taxon>fabids</taxon>
        <taxon>Fagales</taxon>
        <taxon>Fagaceae</taxon>
        <taxon>Lithocarpus</taxon>
    </lineage>
</organism>
<name>A0AAW2D675_9ROSI</name>
<accession>A0AAW2D675</accession>
<dbReference type="Proteomes" id="UP001459277">
    <property type="component" value="Unassembled WGS sequence"/>
</dbReference>
<comment type="caution">
    <text evidence="2">The sequence shown here is derived from an EMBL/GenBank/DDBJ whole genome shotgun (WGS) entry which is preliminary data.</text>
</comment>
<evidence type="ECO:0000313" key="3">
    <source>
        <dbReference type="Proteomes" id="UP001459277"/>
    </source>
</evidence>
<dbReference type="EMBL" id="JAZDWU010000004">
    <property type="protein sequence ID" value="KAL0005203.1"/>
    <property type="molecule type" value="Genomic_DNA"/>
</dbReference>
<evidence type="ECO:0000256" key="1">
    <source>
        <dbReference type="SAM" id="MobiDB-lite"/>
    </source>
</evidence>
<feature type="compositionally biased region" description="Acidic residues" evidence="1">
    <location>
        <begin position="1"/>
        <end position="17"/>
    </location>
</feature>
<gene>
    <name evidence="2" type="ORF">SO802_012764</name>
</gene>